<evidence type="ECO:0000256" key="1">
    <source>
        <dbReference type="RuleBase" id="RU000363"/>
    </source>
</evidence>
<dbReference type="GO" id="GO:0016616">
    <property type="term" value="F:oxidoreductase activity, acting on the CH-OH group of donors, NAD or NADP as acceptor"/>
    <property type="evidence" value="ECO:0007669"/>
    <property type="project" value="TreeGrafter"/>
</dbReference>
<comment type="similarity">
    <text evidence="1">Belongs to the short-chain dehydrogenases/reductases (SDR) family.</text>
</comment>
<name>A0A450W4K2_9GAMM</name>
<gene>
    <name evidence="2" type="ORF">BECKLPF1236B_GA0070989_102811</name>
</gene>
<protein>
    <submittedName>
        <fullName evidence="2">Short-chain dehydrogenase</fullName>
    </submittedName>
</protein>
<dbReference type="SUPFAM" id="SSF51735">
    <property type="entry name" value="NAD(P)-binding Rossmann-fold domains"/>
    <property type="match status" value="1"/>
</dbReference>
<dbReference type="InterPro" id="IPR052184">
    <property type="entry name" value="SDR_enzymes"/>
</dbReference>
<dbReference type="AlphaFoldDB" id="A0A450W4K2"/>
<proteinExistence type="inferred from homology"/>
<organism evidence="2">
    <name type="scientific">Candidatus Kentrum sp. LPFa</name>
    <dbReference type="NCBI Taxonomy" id="2126335"/>
    <lineage>
        <taxon>Bacteria</taxon>
        <taxon>Pseudomonadati</taxon>
        <taxon>Pseudomonadota</taxon>
        <taxon>Gammaproteobacteria</taxon>
        <taxon>Candidatus Kentrum</taxon>
    </lineage>
</organism>
<evidence type="ECO:0000313" key="2">
    <source>
        <dbReference type="EMBL" id="VFK11973.1"/>
    </source>
</evidence>
<accession>A0A450W4K2</accession>
<dbReference type="EMBL" id="CAADFK010000028">
    <property type="protein sequence ID" value="VFK11973.1"/>
    <property type="molecule type" value="Genomic_DNA"/>
</dbReference>
<dbReference type="PRINTS" id="PR00080">
    <property type="entry name" value="SDRFAMILY"/>
</dbReference>
<dbReference type="InterPro" id="IPR036291">
    <property type="entry name" value="NAD(P)-bd_dom_sf"/>
</dbReference>
<dbReference type="PRINTS" id="PR00081">
    <property type="entry name" value="GDHRDH"/>
</dbReference>
<dbReference type="CDD" id="cd05325">
    <property type="entry name" value="carb_red_sniffer_like_SDR_c"/>
    <property type="match status" value="1"/>
</dbReference>
<dbReference type="Pfam" id="PF00106">
    <property type="entry name" value="adh_short"/>
    <property type="match status" value="1"/>
</dbReference>
<dbReference type="Gene3D" id="3.40.50.720">
    <property type="entry name" value="NAD(P)-binding Rossmann-like Domain"/>
    <property type="match status" value="1"/>
</dbReference>
<dbReference type="PANTHER" id="PTHR45458:SF1">
    <property type="entry name" value="SHORT CHAIN DEHYDROGENASE"/>
    <property type="match status" value="1"/>
</dbReference>
<reference evidence="2" key="1">
    <citation type="submission" date="2019-02" db="EMBL/GenBank/DDBJ databases">
        <authorList>
            <person name="Gruber-Vodicka R. H."/>
            <person name="Seah K. B. B."/>
        </authorList>
    </citation>
    <scope>NUCLEOTIDE SEQUENCE</scope>
    <source>
        <strain evidence="2">BECK_S313</strain>
    </source>
</reference>
<dbReference type="PANTHER" id="PTHR45458">
    <property type="entry name" value="SHORT-CHAIN DEHYDROGENASE/REDUCTASE SDR"/>
    <property type="match status" value="1"/>
</dbReference>
<sequence>MPTILITGANRGIGLELSRQYAEDGWTVLACCRAPENAHVLNDWATRSDDAIRVHALDVTDDVGRAALVADLQGRPIDILLNNAGVSGDWATQGFGLCRAGEWLEVLHINVVAPMLLTQDLMENVAASERRIIANMSSGIGSISEADAMEGRYLYRSSKAALNMVSKLCAADLAARGITVVALHPGWVRTDMGGPDATLSVEESATTLRKNLAGVTFADSGRLMDMDGRTIPW</sequence>
<dbReference type="InterPro" id="IPR002347">
    <property type="entry name" value="SDR_fam"/>
</dbReference>